<dbReference type="AlphaFoldDB" id="A0A069RPP3"/>
<keyword evidence="3" id="KW-0238">DNA-binding</keyword>
<dbReference type="PANTHER" id="PTHR30126:SF40">
    <property type="entry name" value="HTH-TYPE TRANSCRIPTIONAL REGULATOR GLTR"/>
    <property type="match status" value="1"/>
</dbReference>
<evidence type="ECO:0000259" key="5">
    <source>
        <dbReference type="PROSITE" id="PS50931"/>
    </source>
</evidence>
<protein>
    <submittedName>
        <fullName evidence="6">Putative HTH-type transcriptional regulator</fullName>
    </submittedName>
</protein>
<dbReference type="PROSITE" id="PS50931">
    <property type="entry name" value="HTH_LYSR"/>
    <property type="match status" value="1"/>
</dbReference>
<keyword evidence="7" id="KW-1185">Reference proteome</keyword>
<dbReference type="OrthoDB" id="9785745at2"/>
<dbReference type="Pfam" id="PF03466">
    <property type="entry name" value="LysR_substrate"/>
    <property type="match status" value="1"/>
</dbReference>
<comment type="caution">
    <text evidence="6">The sequence shown here is derived from an EMBL/GenBank/DDBJ whole genome shotgun (WGS) entry which is preliminary data.</text>
</comment>
<sequence>MIDSRLNTFLTLASIKNFTKTGELLNLTQPAVSQHIKFLEKMLEVKLIEKKGRNVSLTQEGEILLNYGNQMQMLSKNLMRELGNKNKIIKKYNVGATMTIGEYLLPYILGEYKSIYKNVDIILNVDNTRNILKKLMLREIDIALVEGPFDKKRFLNRKLKEDELIFVSSPKHPLSQKKRVDMEEILRGNLILRERGSGTRKIFEEKAMQLGYDIKDVHVYMEIGSISAIKSLVESNLGYTVISREAVKRELQAGSMVTVPIKNVSITREFNFVYMNEGDREFIGNFIHFCLNLDSRY</sequence>
<dbReference type="Proteomes" id="UP000027946">
    <property type="component" value="Unassembled WGS sequence"/>
</dbReference>
<comment type="similarity">
    <text evidence="1">Belongs to the LysR transcriptional regulatory family.</text>
</comment>
<dbReference type="SUPFAM" id="SSF53850">
    <property type="entry name" value="Periplasmic binding protein-like II"/>
    <property type="match status" value="1"/>
</dbReference>
<evidence type="ECO:0000313" key="6">
    <source>
        <dbReference type="EMBL" id="KDR96117.1"/>
    </source>
</evidence>
<dbReference type="EMBL" id="JJMM01000005">
    <property type="protein sequence ID" value="KDR96117.1"/>
    <property type="molecule type" value="Genomic_DNA"/>
</dbReference>
<name>A0A069RPP3_PEPLI</name>
<dbReference type="PANTHER" id="PTHR30126">
    <property type="entry name" value="HTH-TYPE TRANSCRIPTIONAL REGULATOR"/>
    <property type="match status" value="1"/>
</dbReference>
<dbReference type="STRING" id="1121324.CLIT_5c01290"/>
<dbReference type="GO" id="GO:0000976">
    <property type="term" value="F:transcription cis-regulatory region binding"/>
    <property type="evidence" value="ECO:0007669"/>
    <property type="project" value="TreeGrafter"/>
</dbReference>
<dbReference type="PRINTS" id="PR00039">
    <property type="entry name" value="HTHLYSR"/>
</dbReference>
<dbReference type="InterPro" id="IPR036390">
    <property type="entry name" value="WH_DNA-bd_sf"/>
</dbReference>
<dbReference type="InterPro" id="IPR000847">
    <property type="entry name" value="LysR_HTH_N"/>
</dbReference>
<organism evidence="6 7">
    <name type="scientific">Peptoclostridium litorale DSM 5388</name>
    <dbReference type="NCBI Taxonomy" id="1121324"/>
    <lineage>
        <taxon>Bacteria</taxon>
        <taxon>Bacillati</taxon>
        <taxon>Bacillota</taxon>
        <taxon>Clostridia</taxon>
        <taxon>Peptostreptococcales</taxon>
        <taxon>Peptoclostridiaceae</taxon>
        <taxon>Peptoclostridium</taxon>
    </lineage>
</organism>
<reference evidence="6 7" key="1">
    <citation type="submission" date="2014-03" db="EMBL/GenBank/DDBJ databases">
        <title>Genome sequence of Clostridium litorale W6, DSM 5388.</title>
        <authorList>
            <person name="Poehlein A."/>
            <person name="Jagirdar A."/>
            <person name="Khonsari B."/>
            <person name="Chibani C.M."/>
            <person name="Gutierrez Gutierrez D.A."/>
            <person name="Davydova E."/>
            <person name="Alghaithi H.S."/>
            <person name="Nair K.P."/>
            <person name="Dhamotharan K."/>
            <person name="Chandran L."/>
            <person name="G W."/>
            <person name="Daniel R."/>
        </authorList>
    </citation>
    <scope>NUCLEOTIDE SEQUENCE [LARGE SCALE GENOMIC DNA]</scope>
    <source>
        <strain evidence="6 7">W6</strain>
    </source>
</reference>
<evidence type="ECO:0000256" key="1">
    <source>
        <dbReference type="ARBA" id="ARBA00009437"/>
    </source>
</evidence>
<evidence type="ECO:0000313" key="7">
    <source>
        <dbReference type="Proteomes" id="UP000027946"/>
    </source>
</evidence>
<dbReference type="InterPro" id="IPR005119">
    <property type="entry name" value="LysR_subst-bd"/>
</dbReference>
<proteinExistence type="inferred from homology"/>
<dbReference type="Gene3D" id="1.10.10.10">
    <property type="entry name" value="Winged helix-like DNA-binding domain superfamily/Winged helix DNA-binding domain"/>
    <property type="match status" value="1"/>
</dbReference>
<dbReference type="GO" id="GO:0003700">
    <property type="term" value="F:DNA-binding transcription factor activity"/>
    <property type="evidence" value="ECO:0007669"/>
    <property type="project" value="InterPro"/>
</dbReference>
<dbReference type="SUPFAM" id="SSF46785">
    <property type="entry name" value="Winged helix' DNA-binding domain"/>
    <property type="match status" value="1"/>
</dbReference>
<evidence type="ECO:0000256" key="3">
    <source>
        <dbReference type="ARBA" id="ARBA00023125"/>
    </source>
</evidence>
<feature type="domain" description="HTH lysR-type" evidence="5">
    <location>
        <begin position="1"/>
        <end position="58"/>
    </location>
</feature>
<dbReference type="Pfam" id="PF00126">
    <property type="entry name" value="HTH_1"/>
    <property type="match status" value="1"/>
</dbReference>
<dbReference type="eggNOG" id="COG0583">
    <property type="taxonomic scope" value="Bacteria"/>
</dbReference>
<gene>
    <name evidence="6" type="ORF">CLIT_5c01290</name>
</gene>
<evidence type="ECO:0000256" key="4">
    <source>
        <dbReference type="ARBA" id="ARBA00023163"/>
    </source>
</evidence>
<evidence type="ECO:0000256" key="2">
    <source>
        <dbReference type="ARBA" id="ARBA00023015"/>
    </source>
</evidence>
<keyword evidence="2" id="KW-0805">Transcription regulation</keyword>
<dbReference type="RefSeq" id="WP_038262740.1">
    <property type="nucleotide sequence ID" value="NZ_FSRH01000007.1"/>
</dbReference>
<dbReference type="Gene3D" id="3.40.190.10">
    <property type="entry name" value="Periplasmic binding protein-like II"/>
    <property type="match status" value="2"/>
</dbReference>
<keyword evidence="4" id="KW-0804">Transcription</keyword>
<accession>A0A069RPP3</accession>
<dbReference type="InterPro" id="IPR036388">
    <property type="entry name" value="WH-like_DNA-bd_sf"/>
</dbReference>
<dbReference type="CDD" id="cd08420">
    <property type="entry name" value="PBP2_CysL_like"/>
    <property type="match status" value="1"/>
</dbReference>